<dbReference type="InterPro" id="IPR052766">
    <property type="entry name" value="S41A_metabolite_peptidase"/>
</dbReference>
<organism evidence="2">
    <name type="scientific">Pyrenophora teres f. teres (strain 0-1)</name>
    <name type="common">Barley net blotch fungus</name>
    <name type="synonym">Drechslera teres f. teres</name>
    <dbReference type="NCBI Taxonomy" id="861557"/>
    <lineage>
        <taxon>Eukaryota</taxon>
        <taxon>Fungi</taxon>
        <taxon>Dikarya</taxon>
        <taxon>Ascomycota</taxon>
        <taxon>Pezizomycotina</taxon>
        <taxon>Dothideomycetes</taxon>
        <taxon>Pleosporomycetidae</taxon>
        <taxon>Pleosporales</taxon>
        <taxon>Pleosporineae</taxon>
        <taxon>Pleosporaceae</taxon>
        <taxon>Pyrenophora</taxon>
    </lineage>
</organism>
<sequence length="312" mass="34380">MTKLGEKFPPTRGKSPQYNGLIDTNYYTSTPFNAKVDKDLQGKNFADSSAFLRPGVTQNGASFTNLFYHDLTNPWAFDAGNYYASYAKAQQPFAASDIVLVTNGICSSSCASFVELMRSIYNVQTVALGGRPRQGLMQAVGGSKGTQSLDWVQAYFNVDASINNLSTREESDRLIKSPLGKYLTDGVVAIERQAGGSISNINFIDAIREGDKSNTPLHFVYQPADCRILYSKAMYIDVSNGWKAVADTTWGGKSHCSAGSLGGHGKSRRDLHKRELTAEEKAHTEKVQAWRRNLKPEDFSADSKVRKNLARF</sequence>
<protein>
    <submittedName>
        <fullName evidence="1">Uncharacterized protein</fullName>
    </submittedName>
</protein>
<dbReference type="HOGENOM" id="CLU_891798_0_0_1"/>
<dbReference type="Proteomes" id="UP000001067">
    <property type="component" value="Unassembled WGS sequence"/>
</dbReference>
<dbReference type="EMBL" id="GL534291">
    <property type="protein sequence ID" value="EFQ92474.1"/>
    <property type="molecule type" value="Genomic_DNA"/>
</dbReference>
<dbReference type="OrthoDB" id="27214at2759"/>
<dbReference type="eggNOG" id="ENOG502S18W">
    <property type="taxonomic scope" value="Eukaryota"/>
</dbReference>
<evidence type="ECO:0000313" key="1">
    <source>
        <dbReference type="EMBL" id="EFQ92474.1"/>
    </source>
</evidence>
<dbReference type="KEGG" id="pte:PTT_10413"/>
<dbReference type="AlphaFoldDB" id="E3RP75"/>
<reference evidence="1 2" key="1">
    <citation type="journal article" date="2010" name="Genome Biol.">
        <title>A first genome assembly of the barley fungal pathogen Pyrenophora teres f. teres.</title>
        <authorList>
            <person name="Ellwood S.R."/>
            <person name="Liu Z."/>
            <person name="Syme R.A."/>
            <person name="Lai Z."/>
            <person name="Hane J.K."/>
            <person name="Keiper F."/>
            <person name="Moffat C.S."/>
            <person name="Oliver R.P."/>
            <person name="Friesen T.L."/>
        </authorList>
    </citation>
    <scope>NUCLEOTIDE SEQUENCE [LARGE SCALE GENOMIC DNA]</scope>
    <source>
        <strain evidence="1 2">0-1</strain>
    </source>
</reference>
<dbReference type="PANTHER" id="PTHR37049:SF4">
    <property type="entry name" value="RHODANESE DOMAIN-CONTAINING PROTEIN"/>
    <property type="match status" value="1"/>
</dbReference>
<keyword evidence="2" id="KW-1185">Reference proteome</keyword>
<accession>E3RP75</accession>
<dbReference type="PANTHER" id="PTHR37049">
    <property type="entry name" value="PEPTIDASE S41 FAMILY PROTEIN"/>
    <property type="match status" value="1"/>
</dbReference>
<proteinExistence type="predicted"/>
<evidence type="ECO:0000313" key="2">
    <source>
        <dbReference type="Proteomes" id="UP000001067"/>
    </source>
</evidence>
<gene>
    <name evidence="1" type="ORF">PTT_10413</name>
</gene>
<dbReference type="STRING" id="861557.E3RP75"/>
<name>E3RP75_PYRTT</name>